<protein>
    <submittedName>
        <fullName evidence="1">Unnamed protein product</fullName>
    </submittedName>
</protein>
<evidence type="ECO:0000313" key="2">
    <source>
        <dbReference type="Proteomes" id="UP001165083"/>
    </source>
</evidence>
<gene>
    <name evidence="1" type="ORF">Plil01_000910900</name>
</gene>
<name>A0A9W6WQA5_9STRA</name>
<dbReference type="Proteomes" id="UP001165083">
    <property type="component" value="Unassembled WGS sequence"/>
</dbReference>
<keyword evidence="2" id="KW-1185">Reference proteome</keyword>
<accession>A0A9W6WQA5</accession>
<dbReference type="EMBL" id="BSXW01000449">
    <property type="protein sequence ID" value="GMF22728.1"/>
    <property type="molecule type" value="Genomic_DNA"/>
</dbReference>
<dbReference type="AlphaFoldDB" id="A0A9W6WQA5"/>
<reference evidence="1" key="1">
    <citation type="submission" date="2023-04" db="EMBL/GenBank/DDBJ databases">
        <title>Phytophthora lilii NBRC 32176.</title>
        <authorList>
            <person name="Ichikawa N."/>
            <person name="Sato H."/>
            <person name="Tonouchi N."/>
        </authorList>
    </citation>
    <scope>NUCLEOTIDE SEQUENCE</scope>
    <source>
        <strain evidence="1">NBRC 32176</strain>
    </source>
</reference>
<proteinExistence type="predicted"/>
<comment type="caution">
    <text evidence="1">The sequence shown here is derived from an EMBL/GenBank/DDBJ whole genome shotgun (WGS) entry which is preliminary data.</text>
</comment>
<dbReference type="OrthoDB" id="10610459at2759"/>
<evidence type="ECO:0000313" key="1">
    <source>
        <dbReference type="EMBL" id="GMF22728.1"/>
    </source>
</evidence>
<organism evidence="1 2">
    <name type="scientific">Phytophthora lilii</name>
    <dbReference type="NCBI Taxonomy" id="2077276"/>
    <lineage>
        <taxon>Eukaryota</taxon>
        <taxon>Sar</taxon>
        <taxon>Stramenopiles</taxon>
        <taxon>Oomycota</taxon>
        <taxon>Peronosporomycetes</taxon>
        <taxon>Peronosporales</taxon>
        <taxon>Peronosporaceae</taxon>
        <taxon>Phytophthora</taxon>
    </lineage>
</organism>
<sequence>MIGTGGQLRMDLSLVASQVIHMMQKFHRIGTKDSILDPVRELCGTTLDFTTFVIRTARISLSVKRKVQAVEIMDVLEKRLLNTSFVERRRPRFREIVLTYSFGRRMMNLFITSSSDATRHLAWYLSDAVKKYDCQMDLDKLAGWPFYFELKLTTDTSDLQIEALKNAISSTPELNGVMYFGDSAKRVVYGSSSKVKVKKTRDFLLDVVRRIGIQFDEQGAQFCTATIQIGKFVFSAAGILRVAAAA</sequence>